<evidence type="ECO:0000313" key="1">
    <source>
        <dbReference type="EMBL" id="KAF1974237.1"/>
    </source>
</evidence>
<dbReference type="Proteomes" id="UP000800036">
    <property type="component" value="Unassembled WGS sequence"/>
</dbReference>
<keyword evidence="2" id="KW-1185">Reference proteome</keyword>
<dbReference type="Pfam" id="PF01042">
    <property type="entry name" value="Ribonuc_L-PSP"/>
    <property type="match status" value="1"/>
</dbReference>
<dbReference type="InterPro" id="IPR006175">
    <property type="entry name" value="YjgF/YER057c/UK114"/>
</dbReference>
<dbReference type="AlphaFoldDB" id="A0A6A5VLD7"/>
<proteinExistence type="predicted"/>
<protein>
    <submittedName>
        <fullName evidence="1">Endoribonuclease L-PSP</fullName>
    </submittedName>
</protein>
<dbReference type="SUPFAM" id="SSF55298">
    <property type="entry name" value="YjgF-like"/>
    <property type="match status" value="1"/>
</dbReference>
<organism evidence="1 2">
    <name type="scientific">Bimuria novae-zelandiae CBS 107.79</name>
    <dbReference type="NCBI Taxonomy" id="1447943"/>
    <lineage>
        <taxon>Eukaryota</taxon>
        <taxon>Fungi</taxon>
        <taxon>Dikarya</taxon>
        <taxon>Ascomycota</taxon>
        <taxon>Pezizomycotina</taxon>
        <taxon>Dothideomycetes</taxon>
        <taxon>Pleosporomycetidae</taxon>
        <taxon>Pleosporales</taxon>
        <taxon>Massarineae</taxon>
        <taxon>Didymosphaeriaceae</taxon>
        <taxon>Bimuria</taxon>
    </lineage>
</organism>
<feature type="non-terminal residue" evidence="1">
    <location>
        <position position="107"/>
    </location>
</feature>
<dbReference type="CDD" id="cd00448">
    <property type="entry name" value="YjgF_YER057c_UK114_family"/>
    <property type="match status" value="1"/>
</dbReference>
<dbReference type="InterPro" id="IPR035959">
    <property type="entry name" value="RutC-like_sf"/>
</dbReference>
<dbReference type="EMBL" id="ML976676">
    <property type="protein sequence ID" value="KAF1974237.1"/>
    <property type="molecule type" value="Genomic_DNA"/>
</dbReference>
<reference evidence="1" key="1">
    <citation type="journal article" date="2020" name="Stud. Mycol.">
        <title>101 Dothideomycetes genomes: a test case for predicting lifestyles and emergence of pathogens.</title>
        <authorList>
            <person name="Haridas S."/>
            <person name="Albert R."/>
            <person name="Binder M."/>
            <person name="Bloem J."/>
            <person name="Labutti K."/>
            <person name="Salamov A."/>
            <person name="Andreopoulos B."/>
            <person name="Baker S."/>
            <person name="Barry K."/>
            <person name="Bills G."/>
            <person name="Bluhm B."/>
            <person name="Cannon C."/>
            <person name="Castanera R."/>
            <person name="Culley D."/>
            <person name="Daum C."/>
            <person name="Ezra D."/>
            <person name="Gonzalez J."/>
            <person name="Henrissat B."/>
            <person name="Kuo A."/>
            <person name="Liang C."/>
            <person name="Lipzen A."/>
            <person name="Lutzoni F."/>
            <person name="Magnuson J."/>
            <person name="Mondo S."/>
            <person name="Nolan M."/>
            <person name="Ohm R."/>
            <person name="Pangilinan J."/>
            <person name="Park H.-J."/>
            <person name="Ramirez L."/>
            <person name="Alfaro M."/>
            <person name="Sun H."/>
            <person name="Tritt A."/>
            <person name="Yoshinaga Y."/>
            <person name="Zwiers L.-H."/>
            <person name="Turgeon B."/>
            <person name="Goodwin S."/>
            <person name="Spatafora J."/>
            <person name="Crous P."/>
            <person name="Grigoriev I."/>
        </authorList>
    </citation>
    <scope>NUCLEOTIDE SEQUENCE</scope>
    <source>
        <strain evidence="1">CBS 107.79</strain>
    </source>
</reference>
<accession>A0A6A5VLD7</accession>
<dbReference type="OrthoDB" id="309640at2759"/>
<sequence>MTNAGNTLYIAGMRGFYPSHTTLALVGLPRVQQAFANMQQLAELGGASLTDYVRLSVYVTDMYRWKPLVNNVTQELWRDVAPNFPARTIVEVQRLNDDDIVEIEGTF</sequence>
<name>A0A6A5VLD7_9PLEO</name>
<dbReference type="Gene3D" id="3.30.1330.40">
    <property type="entry name" value="RutC-like"/>
    <property type="match status" value="1"/>
</dbReference>
<gene>
    <name evidence="1" type="ORF">BU23DRAFT_437615</name>
</gene>
<evidence type="ECO:0000313" key="2">
    <source>
        <dbReference type="Proteomes" id="UP000800036"/>
    </source>
</evidence>